<dbReference type="RefSeq" id="WP_097175805.1">
    <property type="nucleotide sequence ID" value="NZ_OBML01000010.1"/>
</dbReference>
<evidence type="ECO:0000256" key="6">
    <source>
        <dbReference type="ARBA" id="ARBA00022692"/>
    </source>
</evidence>
<evidence type="ECO:0000256" key="7">
    <source>
        <dbReference type="ARBA" id="ARBA00022777"/>
    </source>
</evidence>
<dbReference type="PANTHER" id="PTHR45436">
    <property type="entry name" value="SENSOR HISTIDINE KINASE YKOH"/>
    <property type="match status" value="1"/>
</dbReference>
<evidence type="ECO:0000259" key="13">
    <source>
        <dbReference type="PROSITE" id="PS50885"/>
    </source>
</evidence>
<organism evidence="14 15">
    <name type="scientific">Stappia indica</name>
    <dbReference type="NCBI Taxonomy" id="538381"/>
    <lineage>
        <taxon>Bacteria</taxon>
        <taxon>Pseudomonadati</taxon>
        <taxon>Pseudomonadota</taxon>
        <taxon>Alphaproteobacteria</taxon>
        <taxon>Hyphomicrobiales</taxon>
        <taxon>Stappiaceae</taxon>
        <taxon>Stappia</taxon>
    </lineage>
</organism>
<evidence type="ECO:0000256" key="1">
    <source>
        <dbReference type="ARBA" id="ARBA00000085"/>
    </source>
</evidence>
<dbReference type="InterPro" id="IPR050428">
    <property type="entry name" value="TCS_sensor_his_kinase"/>
</dbReference>
<dbReference type="EC" id="2.7.13.3" evidence="3"/>
<evidence type="ECO:0000259" key="12">
    <source>
        <dbReference type="PROSITE" id="PS50109"/>
    </source>
</evidence>
<dbReference type="InterPro" id="IPR003660">
    <property type="entry name" value="HAMP_dom"/>
</dbReference>
<dbReference type="InterPro" id="IPR003594">
    <property type="entry name" value="HATPase_dom"/>
</dbReference>
<dbReference type="OrthoDB" id="9804645at2"/>
<gene>
    <name evidence="14" type="ORF">SAMN05421512_11025</name>
</gene>
<feature type="transmembrane region" description="Helical" evidence="11">
    <location>
        <begin position="179"/>
        <end position="200"/>
    </location>
</feature>
<feature type="domain" description="Histidine kinase" evidence="12">
    <location>
        <begin position="262"/>
        <end position="474"/>
    </location>
</feature>
<evidence type="ECO:0000256" key="10">
    <source>
        <dbReference type="ARBA" id="ARBA00023136"/>
    </source>
</evidence>
<dbReference type="Gene3D" id="1.10.287.130">
    <property type="match status" value="1"/>
</dbReference>
<dbReference type="Gene3D" id="3.30.565.10">
    <property type="entry name" value="Histidine kinase-like ATPase, C-terminal domain"/>
    <property type="match status" value="1"/>
</dbReference>
<dbReference type="GO" id="GO:0000160">
    <property type="term" value="P:phosphorelay signal transduction system"/>
    <property type="evidence" value="ECO:0007669"/>
    <property type="project" value="UniProtKB-KW"/>
</dbReference>
<evidence type="ECO:0000256" key="2">
    <source>
        <dbReference type="ARBA" id="ARBA00004370"/>
    </source>
</evidence>
<dbReference type="AlphaFoldDB" id="A0A285TBL7"/>
<dbReference type="EMBL" id="OBML01000010">
    <property type="protein sequence ID" value="SOC19408.1"/>
    <property type="molecule type" value="Genomic_DNA"/>
</dbReference>
<keyword evidence="4" id="KW-0597">Phosphoprotein</keyword>
<keyword evidence="10 11" id="KW-0472">Membrane</keyword>
<evidence type="ECO:0000256" key="3">
    <source>
        <dbReference type="ARBA" id="ARBA00012438"/>
    </source>
</evidence>
<comment type="catalytic activity">
    <reaction evidence="1">
        <text>ATP + protein L-histidine = ADP + protein N-phospho-L-histidine.</text>
        <dbReference type="EC" id="2.7.13.3"/>
    </reaction>
</comment>
<dbReference type="STRING" id="538381.GCA_001696535_04029"/>
<sequence>MRPHAASAARRRGSLRLRLILAGAVSVLAALALAAAGLLVLFERHVERRIDQELSVHLDQLVAGLDRTPDGALVLVRPPGDPRFAVPLSGLYWQYEDHGAGSAQDAVEGAIQRSRSLWDFELALPAEGEGDPLPHRHTIAGPGDTQLLLLERVVELRGAPVRVAVAIDRREIDAATRAFGLDLAPYLAVLALFLMAAAVAQVSVGLRPLAAVRDGLAAIRSGRRTRLGDDFPDEIRPLAGELDGLLAAREAQVESARARAGDLAHGLRTPLQVLAGDVERLQARGETEIAAEIETVALSMRRHVERELARARLASGRGTATAAPAAVARAVVAVVSRTPAGSRLDWQVQIAEDARLAIDPDDLAEALGNLAENAARHAVAKVRFTLDPVPDDEQTLRETPRLVRLAVRDDGPGIPDDMIGPLTARGGRLDLAGGSGAGLGLAIVSEIAEAWGGSFVIENRDPGLEAALCLRPAPSGE</sequence>
<dbReference type="SUPFAM" id="SSF55874">
    <property type="entry name" value="ATPase domain of HSP90 chaperone/DNA topoisomerase II/histidine kinase"/>
    <property type="match status" value="1"/>
</dbReference>
<feature type="transmembrane region" description="Helical" evidence="11">
    <location>
        <begin position="20"/>
        <end position="42"/>
    </location>
</feature>
<keyword evidence="8 11" id="KW-1133">Transmembrane helix</keyword>
<evidence type="ECO:0000313" key="14">
    <source>
        <dbReference type="EMBL" id="SOC19408.1"/>
    </source>
</evidence>
<evidence type="ECO:0000256" key="4">
    <source>
        <dbReference type="ARBA" id="ARBA00022553"/>
    </source>
</evidence>
<keyword evidence="9" id="KW-0902">Two-component regulatory system</keyword>
<dbReference type="Pfam" id="PF02518">
    <property type="entry name" value="HATPase_c"/>
    <property type="match status" value="1"/>
</dbReference>
<feature type="domain" description="HAMP" evidence="13">
    <location>
        <begin position="203"/>
        <end position="254"/>
    </location>
</feature>
<evidence type="ECO:0000256" key="11">
    <source>
        <dbReference type="SAM" id="Phobius"/>
    </source>
</evidence>
<accession>A0A285TBL7</accession>
<keyword evidence="5" id="KW-0808">Transferase</keyword>
<comment type="subcellular location">
    <subcellularLocation>
        <location evidence="2">Membrane</location>
    </subcellularLocation>
</comment>
<name>A0A285TBL7_9HYPH</name>
<proteinExistence type="predicted"/>
<dbReference type="SMART" id="SM00387">
    <property type="entry name" value="HATPase_c"/>
    <property type="match status" value="1"/>
</dbReference>
<keyword evidence="15" id="KW-1185">Reference proteome</keyword>
<dbReference type="GO" id="GO:0005886">
    <property type="term" value="C:plasma membrane"/>
    <property type="evidence" value="ECO:0007669"/>
    <property type="project" value="TreeGrafter"/>
</dbReference>
<dbReference type="GO" id="GO:0004673">
    <property type="term" value="F:protein histidine kinase activity"/>
    <property type="evidence" value="ECO:0007669"/>
    <property type="project" value="UniProtKB-EC"/>
</dbReference>
<dbReference type="Proteomes" id="UP000219331">
    <property type="component" value="Unassembled WGS sequence"/>
</dbReference>
<dbReference type="PRINTS" id="PR00344">
    <property type="entry name" value="BCTRLSENSOR"/>
</dbReference>
<evidence type="ECO:0000256" key="8">
    <source>
        <dbReference type="ARBA" id="ARBA00022989"/>
    </source>
</evidence>
<evidence type="ECO:0000256" key="9">
    <source>
        <dbReference type="ARBA" id="ARBA00023012"/>
    </source>
</evidence>
<dbReference type="InterPro" id="IPR005467">
    <property type="entry name" value="His_kinase_dom"/>
</dbReference>
<protein>
    <recommendedName>
        <fullName evidence="3">histidine kinase</fullName>
        <ecNumber evidence="3">2.7.13.3</ecNumber>
    </recommendedName>
</protein>
<keyword evidence="7 14" id="KW-0418">Kinase</keyword>
<keyword evidence="6 11" id="KW-0812">Transmembrane</keyword>
<dbReference type="PANTHER" id="PTHR45436:SF5">
    <property type="entry name" value="SENSOR HISTIDINE KINASE TRCS"/>
    <property type="match status" value="1"/>
</dbReference>
<dbReference type="PROSITE" id="PS50885">
    <property type="entry name" value="HAMP"/>
    <property type="match status" value="1"/>
</dbReference>
<evidence type="ECO:0000256" key="5">
    <source>
        <dbReference type="ARBA" id="ARBA00022679"/>
    </source>
</evidence>
<dbReference type="PROSITE" id="PS50109">
    <property type="entry name" value="HIS_KIN"/>
    <property type="match status" value="1"/>
</dbReference>
<evidence type="ECO:0000313" key="15">
    <source>
        <dbReference type="Proteomes" id="UP000219331"/>
    </source>
</evidence>
<reference evidence="14 15" key="1">
    <citation type="submission" date="2017-08" db="EMBL/GenBank/DDBJ databases">
        <authorList>
            <person name="de Groot N.N."/>
        </authorList>
    </citation>
    <scope>NUCLEOTIDE SEQUENCE [LARGE SCALE GENOMIC DNA]</scope>
    <source>
        <strain evidence="14 15">USBA 352</strain>
    </source>
</reference>
<dbReference type="InterPro" id="IPR036890">
    <property type="entry name" value="HATPase_C_sf"/>
</dbReference>
<dbReference type="InterPro" id="IPR004358">
    <property type="entry name" value="Sig_transdc_His_kin-like_C"/>
</dbReference>